<evidence type="ECO:0000256" key="1">
    <source>
        <dbReference type="SAM" id="MobiDB-lite"/>
    </source>
</evidence>
<sequence length="144" mass="14452">MRLHEPVVVAEAGEHGAAHVVVGEDLGRGPGVALEVGEERGVVLPVQGAAPPHGRRAASRHDETGGGAAARGEDARGLVGDQGAHAVAEEHDGQALGQRVDGRRDVGGERVEVGAQGMAVPVAAAGYCTARTSTPRGANGAQPR</sequence>
<reference evidence="2 3" key="1">
    <citation type="submission" date="2016-08" db="EMBL/GenBank/DDBJ databases">
        <title>Genome sequence of Clavibacter michiganensis subsp. michiganensis strain CASJ007.</title>
        <authorList>
            <person name="Thapa S.P."/>
            <person name="Coaker G."/>
        </authorList>
    </citation>
    <scope>NUCLEOTIDE SEQUENCE [LARGE SCALE GENOMIC DNA]</scope>
    <source>
        <strain evidence="2">CASJ007</strain>
    </source>
</reference>
<dbReference type="AlphaFoldDB" id="A0A251XNW0"/>
<accession>A0A251XNW0</accession>
<comment type="caution">
    <text evidence="2">The sequence shown here is derived from an EMBL/GenBank/DDBJ whole genome shotgun (WGS) entry which is preliminary data.</text>
</comment>
<name>A0A251XNW0_CLAMM</name>
<dbReference type="Proteomes" id="UP000195062">
    <property type="component" value="Unassembled WGS sequence"/>
</dbReference>
<feature type="region of interest" description="Disordered" evidence="1">
    <location>
        <begin position="88"/>
        <end position="107"/>
    </location>
</feature>
<dbReference type="EMBL" id="MDHH01000001">
    <property type="protein sequence ID" value="OUE04879.1"/>
    <property type="molecule type" value="Genomic_DNA"/>
</dbReference>
<feature type="region of interest" description="Disordered" evidence="1">
    <location>
        <begin position="46"/>
        <end position="77"/>
    </location>
</feature>
<evidence type="ECO:0000313" key="2">
    <source>
        <dbReference type="EMBL" id="OUE04879.1"/>
    </source>
</evidence>
<organism evidence="2 3">
    <name type="scientific">Clavibacter michiganensis subsp. michiganensis</name>
    <dbReference type="NCBI Taxonomy" id="33013"/>
    <lineage>
        <taxon>Bacteria</taxon>
        <taxon>Bacillati</taxon>
        <taxon>Actinomycetota</taxon>
        <taxon>Actinomycetes</taxon>
        <taxon>Micrococcales</taxon>
        <taxon>Microbacteriaceae</taxon>
        <taxon>Clavibacter</taxon>
    </lineage>
</organism>
<protein>
    <submittedName>
        <fullName evidence="2">Uncharacterized protein</fullName>
    </submittedName>
</protein>
<gene>
    <name evidence="2" type="ORF">CMMCAS07_08015</name>
</gene>
<evidence type="ECO:0000313" key="3">
    <source>
        <dbReference type="Proteomes" id="UP000195062"/>
    </source>
</evidence>
<keyword evidence="3" id="KW-1185">Reference proteome</keyword>
<proteinExistence type="predicted"/>